<keyword evidence="1" id="KW-0812">Transmembrane</keyword>
<dbReference type="AlphaFoldDB" id="A0A915E8K7"/>
<dbReference type="Proteomes" id="UP000887574">
    <property type="component" value="Unplaced"/>
</dbReference>
<name>A0A915E8K7_9BILA</name>
<dbReference type="WBParaSite" id="jg2711">
    <property type="protein sequence ID" value="jg2711"/>
    <property type="gene ID" value="jg2711"/>
</dbReference>
<proteinExistence type="predicted"/>
<evidence type="ECO:0000313" key="2">
    <source>
        <dbReference type="Proteomes" id="UP000887574"/>
    </source>
</evidence>
<keyword evidence="1" id="KW-0472">Membrane</keyword>
<evidence type="ECO:0000256" key="1">
    <source>
        <dbReference type="SAM" id="Phobius"/>
    </source>
</evidence>
<reference evidence="3" key="1">
    <citation type="submission" date="2022-11" db="UniProtKB">
        <authorList>
            <consortium name="WormBaseParasite"/>
        </authorList>
    </citation>
    <scope>IDENTIFICATION</scope>
</reference>
<feature type="transmembrane region" description="Helical" evidence="1">
    <location>
        <begin position="12"/>
        <end position="36"/>
    </location>
</feature>
<organism evidence="2 3">
    <name type="scientific">Ditylenchus dipsaci</name>
    <dbReference type="NCBI Taxonomy" id="166011"/>
    <lineage>
        <taxon>Eukaryota</taxon>
        <taxon>Metazoa</taxon>
        <taxon>Ecdysozoa</taxon>
        <taxon>Nematoda</taxon>
        <taxon>Chromadorea</taxon>
        <taxon>Rhabditida</taxon>
        <taxon>Tylenchina</taxon>
        <taxon>Tylenchomorpha</taxon>
        <taxon>Sphaerularioidea</taxon>
        <taxon>Anguinidae</taxon>
        <taxon>Anguininae</taxon>
        <taxon>Ditylenchus</taxon>
    </lineage>
</organism>
<accession>A0A915E8K7</accession>
<keyword evidence="2" id="KW-1185">Reference proteome</keyword>
<protein>
    <submittedName>
        <fullName evidence="3">Uncharacterized protein</fullName>
    </submittedName>
</protein>
<evidence type="ECO:0000313" key="3">
    <source>
        <dbReference type="WBParaSite" id="jg2711"/>
    </source>
</evidence>
<keyword evidence="1" id="KW-1133">Transmembrane helix</keyword>
<feature type="transmembrane region" description="Helical" evidence="1">
    <location>
        <begin position="48"/>
        <end position="68"/>
    </location>
</feature>
<sequence>MVDAVFFYLRNAIANFLNIVNSSLIVMCIERVVCILRINNYEESSRPVIVVFTLTLLTTVCAIAFYFLSIPGVDLAAGLPVATLRNEENSVMYQISKQFVALPNNRHQNDNL</sequence>